<dbReference type="Pfam" id="PF00874">
    <property type="entry name" value="PRD"/>
    <property type="match status" value="2"/>
</dbReference>
<dbReference type="InterPro" id="IPR011608">
    <property type="entry name" value="PRD"/>
</dbReference>
<dbReference type="Pfam" id="PF03123">
    <property type="entry name" value="CAT_RBD"/>
    <property type="match status" value="1"/>
</dbReference>
<reference evidence="5 6" key="1">
    <citation type="submission" date="2019-03" db="EMBL/GenBank/DDBJ databases">
        <title>Genomic Encyclopedia of Type Strains, Phase IV (KMG-IV): sequencing the most valuable type-strain genomes for metagenomic binning, comparative biology and taxonomic classification.</title>
        <authorList>
            <person name="Goeker M."/>
        </authorList>
    </citation>
    <scope>NUCLEOTIDE SEQUENCE [LARGE SCALE GENOMIC DNA]</scope>
    <source>
        <strain evidence="5 6">DSM 29481</strain>
    </source>
</reference>
<keyword evidence="3" id="KW-0804">Transcription</keyword>
<evidence type="ECO:0000313" key="5">
    <source>
        <dbReference type="EMBL" id="TCU60069.1"/>
    </source>
</evidence>
<dbReference type="AlphaFoldDB" id="A0A4R3TFF2"/>
<keyword evidence="1" id="KW-0677">Repeat</keyword>
<name>A0A4R3TFF2_9FIRM</name>
<keyword evidence="2" id="KW-0805">Transcription regulation</keyword>
<evidence type="ECO:0000256" key="2">
    <source>
        <dbReference type="ARBA" id="ARBA00023015"/>
    </source>
</evidence>
<dbReference type="InterPro" id="IPR036650">
    <property type="entry name" value="CAT_RNA-bd_dom_sf"/>
</dbReference>
<dbReference type="RefSeq" id="WP_165877200.1">
    <property type="nucleotide sequence ID" value="NZ_JADPGE010000050.1"/>
</dbReference>
<evidence type="ECO:0000313" key="6">
    <source>
        <dbReference type="Proteomes" id="UP000295773"/>
    </source>
</evidence>
<accession>A0A4R3TFF2</accession>
<dbReference type="InterPro" id="IPR004341">
    <property type="entry name" value="CAT_RNA-bd_dom"/>
</dbReference>
<dbReference type="Proteomes" id="UP000295773">
    <property type="component" value="Unassembled WGS sequence"/>
</dbReference>
<keyword evidence="6" id="KW-1185">Reference proteome</keyword>
<feature type="domain" description="PRD" evidence="4">
    <location>
        <begin position="61"/>
        <end position="164"/>
    </location>
</feature>
<dbReference type="SMART" id="SM01061">
    <property type="entry name" value="CAT_RBD"/>
    <property type="match status" value="1"/>
</dbReference>
<dbReference type="PANTHER" id="PTHR30185">
    <property type="entry name" value="CRYPTIC BETA-GLUCOSIDE BGL OPERON ANTITERMINATOR"/>
    <property type="match status" value="1"/>
</dbReference>
<feature type="domain" description="PRD" evidence="4">
    <location>
        <begin position="165"/>
        <end position="275"/>
    </location>
</feature>
<organism evidence="5 6">
    <name type="scientific">Longicatena caecimuris</name>
    <dbReference type="NCBI Taxonomy" id="1796635"/>
    <lineage>
        <taxon>Bacteria</taxon>
        <taxon>Bacillati</taxon>
        <taxon>Bacillota</taxon>
        <taxon>Erysipelotrichia</taxon>
        <taxon>Erysipelotrichales</taxon>
        <taxon>Erysipelotrichaceae</taxon>
        <taxon>Longicatena</taxon>
    </lineage>
</organism>
<protein>
    <submittedName>
        <fullName evidence="5">BglG family transcriptional antiterminator</fullName>
    </submittedName>
</protein>
<dbReference type="Gene3D" id="1.10.1790.10">
    <property type="entry name" value="PRD domain"/>
    <property type="match status" value="2"/>
</dbReference>
<dbReference type="InterPro" id="IPR036634">
    <property type="entry name" value="PRD_sf"/>
</dbReference>
<dbReference type="InterPro" id="IPR050661">
    <property type="entry name" value="BglG_antiterminators"/>
</dbReference>
<proteinExistence type="predicted"/>
<evidence type="ECO:0000256" key="3">
    <source>
        <dbReference type="ARBA" id="ARBA00023163"/>
    </source>
</evidence>
<sequence>MRVIKKLNNCVALCIDKDHNELIAVGTGIGFGKIPYELKDLSIIQRTYYNVDQKYFQLLQCIDYDVIDVATKIVDYAKRRIPYELSSNVIFSLADHIQFALQRHQQGYMMNFMLTDDLKQLYKKECAIGTYALTIIRKQLKTTLPDDEKYAIALHFINYETTNTKGQKADHKILNDITQIIESEFHIEIDKDGFNYARFITHIRYLMKRIAEKETLKTENSILYEEMVANFPKTNACVQKLCTYLEKKMNCQLESEEILYLMLHVNRLCMREGKSG</sequence>
<dbReference type="PANTHER" id="PTHR30185:SF18">
    <property type="entry name" value="TRANSCRIPTIONAL REGULATOR MTLR"/>
    <property type="match status" value="1"/>
</dbReference>
<gene>
    <name evidence="5" type="ORF">EDD61_109108</name>
</gene>
<dbReference type="Gene3D" id="2.30.24.10">
    <property type="entry name" value="CAT RNA-binding domain"/>
    <property type="match status" value="1"/>
</dbReference>
<dbReference type="PROSITE" id="PS51372">
    <property type="entry name" value="PRD_2"/>
    <property type="match status" value="2"/>
</dbReference>
<dbReference type="SUPFAM" id="SSF63520">
    <property type="entry name" value="PTS-regulatory domain, PRD"/>
    <property type="match status" value="2"/>
</dbReference>
<dbReference type="EMBL" id="SMBP01000009">
    <property type="protein sequence ID" value="TCU60069.1"/>
    <property type="molecule type" value="Genomic_DNA"/>
</dbReference>
<dbReference type="GO" id="GO:0003723">
    <property type="term" value="F:RNA binding"/>
    <property type="evidence" value="ECO:0007669"/>
    <property type="project" value="InterPro"/>
</dbReference>
<evidence type="ECO:0000256" key="1">
    <source>
        <dbReference type="ARBA" id="ARBA00022737"/>
    </source>
</evidence>
<comment type="caution">
    <text evidence="5">The sequence shown here is derived from an EMBL/GenBank/DDBJ whole genome shotgun (WGS) entry which is preliminary data.</text>
</comment>
<evidence type="ECO:0000259" key="4">
    <source>
        <dbReference type="PROSITE" id="PS51372"/>
    </source>
</evidence>
<dbReference type="GO" id="GO:0006355">
    <property type="term" value="P:regulation of DNA-templated transcription"/>
    <property type="evidence" value="ECO:0007669"/>
    <property type="project" value="InterPro"/>
</dbReference>
<dbReference type="SUPFAM" id="SSF50151">
    <property type="entry name" value="SacY-like RNA-binding domain"/>
    <property type="match status" value="1"/>
</dbReference>